<comment type="caution">
    <text evidence="1">The sequence shown here is derived from an EMBL/GenBank/DDBJ whole genome shotgun (WGS) entry which is preliminary data.</text>
</comment>
<dbReference type="EMBL" id="JADNRY010000311">
    <property type="protein sequence ID" value="KAF9059304.1"/>
    <property type="molecule type" value="Genomic_DNA"/>
</dbReference>
<protein>
    <submittedName>
        <fullName evidence="1">Uncharacterized protein</fullName>
    </submittedName>
</protein>
<name>A0A9P5P9H3_9AGAR</name>
<evidence type="ECO:0000313" key="2">
    <source>
        <dbReference type="Proteomes" id="UP000772434"/>
    </source>
</evidence>
<keyword evidence="2" id="KW-1185">Reference proteome</keyword>
<sequence length="132" mass="15085">MGIMGVFFEACICGEDCAGLSRQEDTKKMILSSEHIYSLSRSIHSHCYSGISFILITLHYSVHDHLNHHDYYLAVPPDVTQQLRLADPHRQRIPNIKMFPQWNSGCNPGRIHSNNTAETELHGRMVIRISKL</sequence>
<proteinExistence type="predicted"/>
<dbReference type="Proteomes" id="UP000772434">
    <property type="component" value="Unassembled WGS sequence"/>
</dbReference>
<organism evidence="1 2">
    <name type="scientific">Rhodocollybia butyracea</name>
    <dbReference type="NCBI Taxonomy" id="206335"/>
    <lineage>
        <taxon>Eukaryota</taxon>
        <taxon>Fungi</taxon>
        <taxon>Dikarya</taxon>
        <taxon>Basidiomycota</taxon>
        <taxon>Agaricomycotina</taxon>
        <taxon>Agaricomycetes</taxon>
        <taxon>Agaricomycetidae</taxon>
        <taxon>Agaricales</taxon>
        <taxon>Marasmiineae</taxon>
        <taxon>Omphalotaceae</taxon>
        <taxon>Rhodocollybia</taxon>
    </lineage>
</organism>
<gene>
    <name evidence="1" type="ORF">BDP27DRAFT_1341723</name>
</gene>
<reference evidence="1" key="1">
    <citation type="submission" date="2020-11" db="EMBL/GenBank/DDBJ databases">
        <authorList>
            <consortium name="DOE Joint Genome Institute"/>
            <person name="Ahrendt S."/>
            <person name="Riley R."/>
            <person name="Andreopoulos W."/>
            <person name="Labutti K."/>
            <person name="Pangilinan J."/>
            <person name="Ruiz-Duenas F.J."/>
            <person name="Barrasa J.M."/>
            <person name="Sanchez-Garcia M."/>
            <person name="Camarero S."/>
            <person name="Miyauchi S."/>
            <person name="Serrano A."/>
            <person name="Linde D."/>
            <person name="Babiker R."/>
            <person name="Drula E."/>
            <person name="Ayuso-Fernandez I."/>
            <person name="Pacheco R."/>
            <person name="Padilla G."/>
            <person name="Ferreira P."/>
            <person name="Barriuso J."/>
            <person name="Kellner H."/>
            <person name="Castanera R."/>
            <person name="Alfaro M."/>
            <person name="Ramirez L."/>
            <person name="Pisabarro A.G."/>
            <person name="Kuo A."/>
            <person name="Tritt A."/>
            <person name="Lipzen A."/>
            <person name="He G."/>
            <person name="Yan M."/>
            <person name="Ng V."/>
            <person name="Cullen D."/>
            <person name="Martin F."/>
            <person name="Rosso M.-N."/>
            <person name="Henrissat B."/>
            <person name="Hibbett D."/>
            <person name="Martinez A.T."/>
            <person name="Grigoriev I.V."/>
        </authorList>
    </citation>
    <scope>NUCLEOTIDE SEQUENCE</scope>
    <source>
        <strain evidence="1">AH 40177</strain>
    </source>
</reference>
<accession>A0A9P5P9H3</accession>
<evidence type="ECO:0000313" key="1">
    <source>
        <dbReference type="EMBL" id="KAF9059304.1"/>
    </source>
</evidence>
<dbReference type="AlphaFoldDB" id="A0A9P5P9H3"/>